<reference evidence="2" key="1">
    <citation type="journal article" date="2022" name="Mol. Ecol. Resour.">
        <title>The genomes of chicory, endive, great burdock and yacon provide insights into Asteraceae palaeo-polyploidization history and plant inulin production.</title>
        <authorList>
            <person name="Fan W."/>
            <person name="Wang S."/>
            <person name="Wang H."/>
            <person name="Wang A."/>
            <person name="Jiang F."/>
            <person name="Liu H."/>
            <person name="Zhao H."/>
            <person name="Xu D."/>
            <person name="Zhang Y."/>
        </authorList>
    </citation>
    <scope>NUCLEOTIDE SEQUENCE [LARGE SCALE GENOMIC DNA]</scope>
    <source>
        <strain evidence="2">cv. Yunnan</strain>
    </source>
</reference>
<sequence length="813" mass="91353">MLFATFVGITTVGPLLALMYFTFIATMTLFVVISPLLVIFIPLLLGLGAACLTLGWVSRAVKSSQLQHRLEFATGKLKDTGSLWASLLRPHWRGVDKGTEVVNNEPDGVVNEKEAVGKETDAVQQQTETVVNETEGVDKGTEVVNNEPDGVVNEKEAVGKETDAVQQQTETVVNETEGVDKGTEVVNNEPDGVVNEMEAVGKETDAVQQQTETVVNETEKEVDVNLNAFEYDFDNVEFDRDFPMPDVANVDHSEDSDDSDYIVDKDNEVDEVEVDMRDFGDNVSEGEEYVAGFSDGSLNSGTEESSDDFESTRIESNPKLSTKSVQDELLRRYELNCSKMKAFRAKTKAANQLRGDYKEQYTRLRDYILELQANNTNTTVKFVVEDETNPDAPTRIFKRVYVCLGPLKDGFKACKRELLGLDGAFMKGPYPGQLLTAVGIDPNNGIYPLAYAIVEAENKLSWTWFLQCVADDLEKDERCNFTFISDRQKGLIPALAKVFPSAEHRFCLRHLHQNMKLRWRGKAFKDLLWGCATTTTVQEFRSKMEELRTFNTEAHKWLSSIPPQHWTRSHFTGRAKTDVLLNNMCEVLNGKLVEARDQPIISALEFIREYLAKRIVNVIKVIEKSDGPLTPTATKLMEGIKTEAAKYTVMWHGGSKYQVSGPWGEQVVVDVNDRNCTCRRWDLTGLPCKHAVAVNWNMALNGQQVVPPECWAHSSYKLSTWKKVYSYKIAPLNGKNMWPKSDSPTTLTPPLHNNPIGRPKKKRRKNQAEIQDDLEQANKLTRSYKSFLKDSSVITNHNLISLIAPGRVESCSL</sequence>
<reference evidence="1 2" key="2">
    <citation type="journal article" date="2022" name="Mol. Ecol. Resour.">
        <title>The genomes of chicory, endive, great burdock and yacon provide insights into Asteraceae paleo-polyploidization history and plant inulin production.</title>
        <authorList>
            <person name="Fan W."/>
            <person name="Wang S."/>
            <person name="Wang H."/>
            <person name="Wang A."/>
            <person name="Jiang F."/>
            <person name="Liu H."/>
            <person name="Zhao H."/>
            <person name="Xu D."/>
            <person name="Zhang Y."/>
        </authorList>
    </citation>
    <scope>NUCLEOTIDE SEQUENCE [LARGE SCALE GENOMIC DNA]</scope>
    <source>
        <strain evidence="2">cv. Yunnan</strain>
        <tissue evidence="1">Leaves</tissue>
    </source>
</reference>
<organism evidence="1 2">
    <name type="scientific">Smallanthus sonchifolius</name>
    <dbReference type="NCBI Taxonomy" id="185202"/>
    <lineage>
        <taxon>Eukaryota</taxon>
        <taxon>Viridiplantae</taxon>
        <taxon>Streptophyta</taxon>
        <taxon>Embryophyta</taxon>
        <taxon>Tracheophyta</taxon>
        <taxon>Spermatophyta</taxon>
        <taxon>Magnoliopsida</taxon>
        <taxon>eudicotyledons</taxon>
        <taxon>Gunneridae</taxon>
        <taxon>Pentapetalae</taxon>
        <taxon>asterids</taxon>
        <taxon>campanulids</taxon>
        <taxon>Asterales</taxon>
        <taxon>Asteraceae</taxon>
        <taxon>Asteroideae</taxon>
        <taxon>Heliantheae alliance</taxon>
        <taxon>Millerieae</taxon>
        <taxon>Smallanthus</taxon>
    </lineage>
</organism>
<keyword evidence="2" id="KW-1185">Reference proteome</keyword>
<proteinExistence type="predicted"/>
<dbReference type="EMBL" id="CM042042">
    <property type="protein sequence ID" value="KAI3703759.1"/>
    <property type="molecule type" value="Genomic_DNA"/>
</dbReference>
<gene>
    <name evidence="1" type="ORF">L1987_73954</name>
</gene>
<evidence type="ECO:0000313" key="2">
    <source>
        <dbReference type="Proteomes" id="UP001056120"/>
    </source>
</evidence>
<name>A0ACB9A1C9_9ASTR</name>
<comment type="caution">
    <text evidence="1">The sequence shown here is derived from an EMBL/GenBank/DDBJ whole genome shotgun (WGS) entry which is preliminary data.</text>
</comment>
<accession>A0ACB9A1C9</accession>
<evidence type="ECO:0000313" key="1">
    <source>
        <dbReference type="EMBL" id="KAI3703759.1"/>
    </source>
</evidence>
<dbReference type="Proteomes" id="UP001056120">
    <property type="component" value="Linkage Group LG25"/>
</dbReference>
<protein>
    <submittedName>
        <fullName evidence="1">Uncharacterized protein</fullName>
    </submittedName>
</protein>